<proteinExistence type="predicted"/>
<dbReference type="Gene3D" id="1.10.101.10">
    <property type="entry name" value="PGBD-like superfamily/PGBD"/>
    <property type="match status" value="1"/>
</dbReference>
<name>A0ABW2JVZ3_9ACTN</name>
<evidence type="ECO:0000256" key="1">
    <source>
        <dbReference type="SAM" id="MobiDB-lite"/>
    </source>
</evidence>
<dbReference type="Pfam" id="PF01471">
    <property type="entry name" value="PG_binding_1"/>
    <property type="match status" value="1"/>
</dbReference>
<dbReference type="Proteomes" id="UP001596523">
    <property type="component" value="Unassembled WGS sequence"/>
</dbReference>
<dbReference type="RefSeq" id="WP_381838539.1">
    <property type="nucleotide sequence ID" value="NZ_JBHTCF010000022.1"/>
</dbReference>
<evidence type="ECO:0000313" key="4">
    <source>
        <dbReference type="EMBL" id="MFC7309535.1"/>
    </source>
</evidence>
<gene>
    <name evidence="4" type="ORF">ACFQVC_35655</name>
</gene>
<comment type="caution">
    <text evidence="4">The sequence shown here is derived from an EMBL/GenBank/DDBJ whole genome shotgun (WGS) entry which is preliminary data.</text>
</comment>
<dbReference type="PANTHER" id="PTHR30469:SF33">
    <property type="entry name" value="SLR1207 PROTEIN"/>
    <property type="match status" value="1"/>
</dbReference>
<keyword evidence="2" id="KW-0732">Signal</keyword>
<feature type="domain" description="Peptidoglycan binding-like" evidence="3">
    <location>
        <begin position="127"/>
        <end position="175"/>
    </location>
</feature>
<accession>A0ABW2JVZ3</accession>
<dbReference type="InterPro" id="IPR036366">
    <property type="entry name" value="PGBDSf"/>
</dbReference>
<evidence type="ECO:0000256" key="2">
    <source>
        <dbReference type="SAM" id="SignalP"/>
    </source>
</evidence>
<dbReference type="InterPro" id="IPR002477">
    <property type="entry name" value="Peptidoglycan-bd-like"/>
</dbReference>
<evidence type="ECO:0000259" key="3">
    <source>
        <dbReference type="Pfam" id="PF01471"/>
    </source>
</evidence>
<organism evidence="4 5">
    <name type="scientific">Streptomyces monticola</name>
    <dbReference type="NCBI Taxonomy" id="2666263"/>
    <lineage>
        <taxon>Bacteria</taxon>
        <taxon>Bacillati</taxon>
        <taxon>Actinomycetota</taxon>
        <taxon>Actinomycetes</taxon>
        <taxon>Kitasatosporales</taxon>
        <taxon>Streptomycetaceae</taxon>
        <taxon>Streptomyces</taxon>
    </lineage>
</organism>
<dbReference type="Gene3D" id="2.40.420.20">
    <property type="match status" value="1"/>
</dbReference>
<dbReference type="SUPFAM" id="SSF47090">
    <property type="entry name" value="PGBD-like"/>
    <property type="match status" value="1"/>
</dbReference>
<evidence type="ECO:0000313" key="5">
    <source>
        <dbReference type="Proteomes" id="UP001596523"/>
    </source>
</evidence>
<protein>
    <submittedName>
        <fullName evidence="4">Peptidoglycan-binding protein</fullName>
    </submittedName>
</protein>
<feature type="signal peptide" evidence="2">
    <location>
        <begin position="1"/>
        <end position="25"/>
    </location>
</feature>
<feature type="region of interest" description="Disordered" evidence="1">
    <location>
        <begin position="251"/>
        <end position="283"/>
    </location>
</feature>
<dbReference type="InterPro" id="IPR036365">
    <property type="entry name" value="PGBD-like_sf"/>
</dbReference>
<dbReference type="PANTHER" id="PTHR30469">
    <property type="entry name" value="MULTIDRUG RESISTANCE PROTEIN MDTA"/>
    <property type="match status" value="1"/>
</dbReference>
<reference evidence="5" key="1">
    <citation type="journal article" date="2019" name="Int. J. Syst. Evol. Microbiol.">
        <title>The Global Catalogue of Microorganisms (GCM) 10K type strain sequencing project: providing services to taxonomists for standard genome sequencing and annotation.</title>
        <authorList>
            <consortium name="The Broad Institute Genomics Platform"/>
            <consortium name="The Broad Institute Genome Sequencing Center for Infectious Disease"/>
            <person name="Wu L."/>
            <person name="Ma J."/>
        </authorList>
    </citation>
    <scope>NUCLEOTIDE SEQUENCE [LARGE SCALE GENOMIC DNA]</scope>
    <source>
        <strain evidence="5">SYNS20</strain>
    </source>
</reference>
<dbReference type="EMBL" id="JBHTCF010000022">
    <property type="protein sequence ID" value="MFC7309535.1"/>
    <property type="molecule type" value="Genomic_DNA"/>
</dbReference>
<feature type="chain" id="PRO_5045576013" evidence="2">
    <location>
        <begin position="26"/>
        <end position="377"/>
    </location>
</feature>
<sequence>MTRVLSRKRVLLAATTAAVVLGSGAGTVALTSQGGDTVAAGSAERALPSSTTDLAKGDLAMSTAAPGTLRYESALAVGGGQKGTLTWLPKPGDAVERGKPLFKADDMPVTALYGNLPAYRSMKAGDRGQDIRQLNENLQALGYGGGQGDTFTAATADAVKRWQKAARLAPTGQVEQGQIAFVPTDSRIDTVKGQVGRTVSAEEVLTVTGRSMVVDAEIPVGEQSMVKVGAKAEITLPNGNKAQGEVVEAAPAGAPAAQDQRGSGGAGGPVGLGGSGGGADQKPAAKLRATIRIPDQKPLAGLMGGSVNVKIYSEAVKGVFSVPVTALVARPEGGYAVEVVEGGTTRLVPVVTKRFADGRVQIEGEGLREGMKIGVPG</sequence>
<keyword evidence="5" id="KW-1185">Reference proteome</keyword>
<feature type="compositionally biased region" description="Gly residues" evidence="1">
    <location>
        <begin position="262"/>
        <end position="279"/>
    </location>
</feature>